<keyword evidence="3" id="KW-1185">Reference proteome</keyword>
<dbReference type="EMBL" id="RSEC01000032">
    <property type="protein sequence ID" value="RSD21933.1"/>
    <property type="molecule type" value="Genomic_DNA"/>
</dbReference>
<evidence type="ECO:0000256" key="1">
    <source>
        <dbReference type="SAM" id="Phobius"/>
    </source>
</evidence>
<dbReference type="Pfam" id="PF19733">
    <property type="entry name" value="DUF6223"/>
    <property type="match status" value="1"/>
</dbReference>
<dbReference type="AlphaFoldDB" id="A0A3R9E6Q7"/>
<dbReference type="RefSeq" id="WP_125307183.1">
    <property type="nucleotide sequence ID" value="NZ_RSEC01000032.1"/>
</dbReference>
<dbReference type="Proteomes" id="UP000267081">
    <property type="component" value="Unassembled WGS sequence"/>
</dbReference>
<name>A0A3R9E6Q7_9PSEU</name>
<evidence type="ECO:0000313" key="2">
    <source>
        <dbReference type="EMBL" id="RSD21933.1"/>
    </source>
</evidence>
<dbReference type="InterPro" id="IPR045770">
    <property type="entry name" value="DUF6223"/>
</dbReference>
<evidence type="ECO:0000313" key="3">
    <source>
        <dbReference type="Proteomes" id="UP000267081"/>
    </source>
</evidence>
<accession>A0A3R9E6Q7</accession>
<reference evidence="2 3" key="1">
    <citation type="submission" date="2018-12" db="EMBL/GenBank/DDBJ databases">
        <title>Amycolatopsis eburnea sp. nov. actinomycete associate with arbuscular mycorrhiza fungal spore.</title>
        <authorList>
            <person name="Lumyong S."/>
            <person name="Chaiya L."/>
        </authorList>
    </citation>
    <scope>NUCLEOTIDE SEQUENCE [LARGE SCALE GENOMIC DNA]</scope>
    <source>
        <strain evidence="2 3">GLM-1</strain>
    </source>
</reference>
<protein>
    <submittedName>
        <fullName evidence="2">Uncharacterized protein</fullName>
    </submittedName>
</protein>
<sequence length="104" mass="9784">MNIAASAYDLTPGRLWSLVGAALGIAGVVLGALALRRGKGAVAALVTGVAGVGIGGWVVAAAKGGPGTGYGIVGGYAALVIGLVAAALGALAAARSRGFVGGRR</sequence>
<comment type="caution">
    <text evidence="2">The sequence shown here is derived from an EMBL/GenBank/DDBJ whole genome shotgun (WGS) entry which is preliminary data.</text>
</comment>
<keyword evidence="1" id="KW-0812">Transmembrane</keyword>
<gene>
    <name evidence="2" type="ORF">EIY87_08920</name>
</gene>
<feature type="transmembrane region" description="Helical" evidence="1">
    <location>
        <begin position="42"/>
        <end position="60"/>
    </location>
</feature>
<organism evidence="2 3">
    <name type="scientific">Amycolatopsis eburnea</name>
    <dbReference type="NCBI Taxonomy" id="2267691"/>
    <lineage>
        <taxon>Bacteria</taxon>
        <taxon>Bacillati</taxon>
        <taxon>Actinomycetota</taxon>
        <taxon>Actinomycetes</taxon>
        <taxon>Pseudonocardiales</taxon>
        <taxon>Pseudonocardiaceae</taxon>
        <taxon>Amycolatopsis</taxon>
    </lineage>
</organism>
<keyword evidence="1" id="KW-0472">Membrane</keyword>
<feature type="transmembrane region" description="Helical" evidence="1">
    <location>
        <begin position="15"/>
        <end position="35"/>
    </location>
</feature>
<keyword evidence="1" id="KW-1133">Transmembrane helix</keyword>
<proteinExistence type="predicted"/>
<feature type="transmembrane region" description="Helical" evidence="1">
    <location>
        <begin position="72"/>
        <end position="94"/>
    </location>
</feature>